<dbReference type="InterPro" id="IPR055520">
    <property type="entry name" value="DUF7094"/>
</dbReference>
<gene>
    <name evidence="6" type="ORF">EA472_20335</name>
</gene>
<evidence type="ECO:0000313" key="6">
    <source>
        <dbReference type="EMBL" id="RQG96704.1"/>
    </source>
</evidence>
<evidence type="ECO:0000259" key="3">
    <source>
        <dbReference type="Pfam" id="PF23374"/>
    </source>
</evidence>
<feature type="compositionally biased region" description="Basic and acidic residues" evidence="2">
    <location>
        <begin position="412"/>
        <end position="424"/>
    </location>
</feature>
<dbReference type="Proteomes" id="UP000281431">
    <property type="component" value="Unassembled WGS sequence"/>
</dbReference>
<evidence type="ECO:0000259" key="5">
    <source>
        <dbReference type="Pfam" id="PF23379"/>
    </source>
</evidence>
<feature type="region of interest" description="Disordered" evidence="2">
    <location>
        <begin position="396"/>
        <end position="424"/>
    </location>
</feature>
<proteinExistence type="predicted"/>
<dbReference type="InterPro" id="IPR056397">
    <property type="entry name" value="Fn3_arc"/>
</dbReference>
<reference evidence="6 7" key="1">
    <citation type="submission" date="2018-10" db="EMBL/GenBank/DDBJ databases">
        <title>Natrarchaeobius chitinivorans gen. nov., sp. nov., and Natrarchaeobius haloalkaliphilus sp. nov., alkaliphilic, chitin-utilizing haloarchaea from hypersaline alkaline lakes.</title>
        <authorList>
            <person name="Sorokin D.Y."/>
            <person name="Elcheninov A.G."/>
            <person name="Kostrikina N.A."/>
            <person name="Bale N.J."/>
            <person name="Sinninghe Damste J.S."/>
            <person name="Khijniak T.V."/>
            <person name="Kublanov I.V."/>
            <person name="Toshchakov S.V."/>
        </authorList>
    </citation>
    <scope>NUCLEOTIDE SEQUENCE [LARGE SCALE GENOMIC DNA]</scope>
    <source>
        <strain evidence="6 7">AArcht7</strain>
    </source>
</reference>
<protein>
    <submittedName>
        <fullName evidence="6">Uncharacterized protein</fullName>
    </submittedName>
</protein>
<feature type="coiled-coil region" evidence="1">
    <location>
        <begin position="144"/>
        <end position="178"/>
    </location>
</feature>
<dbReference type="Pfam" id="PF23375">
    <property type="entry name" value="DUF7094"/>
    <property type="match status" value="1"/>
</dbReference>
<organism evidence="6 7">
    <name type="scientific">Natrarchaeobius chitinivorans</name>
    <dbReference type="NCBI Taxonomy" id="1679083"/>
    <lineage>
        <taxon>Archaea</taxon>
        <taxon>Methanobacteriati</taxon>
        <taxon>Methanobacteriota</taxon>
        <taxon>Stenosarchaea group</taxon>
        <taxon>Halobacteria</taxon>
        <taxon>Halobacteriales</taxon>
        <taxon>Natrialbaceae</taxon>
        <taxon>Natrarchaeobius</taxon>
    </lineage>
</organism>
<feature type="domain" description="DUF7094" evidence="4">
    <location>
        <begin position="260"/>
        <end position="368"/>
    </location>
</feature>
<keyword evidence="1" id="KW-0175">Coiled coil</keyword>
<accession>A0A3N6M7S3</accession>
<dbReference type="Pfam" id="PF23374">
    <property type="entry name" value="Fn3_arc"/>
    <property type="match status" value="1"/>
</dbReference>
<keyword evidence="7" id="KW-1185">Reference proteome</keyword>
<name>A0A3N6M7S3_NATCH</name>
<feature type="domain" description="Fibronectin-III type-like" evidence="3">
    <location>
        <begin position="372"/>
        <end position="446"/>
    </location>
</feature>
<sequence>MKALERRESLFTSVLDGIDPVRSCLFAVDSSTTPFCIRSPYGGPMNSATSALLALLLVCSLPATALVAADSGLGGVGEPDGSVQEDVQRTPIQVNDTTNRLWLNGPIQTSYVTHGPDLGATLASGDDELRMDHERYLFDSRFDSADSEERAEMLESEYERITDHIEQLEERERAVVREHADGDRSDAELIRVLLRNYHEATILLTDLEELEDGARLVQGFSLSSDEVRNSKAALEFHHSPIRSELVAASRVSESNDQYDVRIQTSRDGYRLSSLDRSTYLTETVRFDNREPGSSDRFDDNTQEYAAAEYAVELYPWAADQGGFPHFVNHGKIYNVWFTLDEVSVDLYFDGGAGEVHRELQEISITTLPIETSETWTNDDLELTLNETAVNGPAEVTVTDSSTDEPVSATISADDHELGETDRDGTVWILPPDGVYELTAETDDGETITATVGS</sequence>
<evidence type="ECO:0000256" key="2">
    <source>
        <dbReference type="SAM" id="MobiDB-lite"/>
    </source>
</evidence>
<dbReference type="Gene3D" id="2.60.40.1120">
    <property type="entry name" value="Carboxypeptidase-like, regulatory domain"/>
    <property type="match status" value="1"/>
</dbReference>
<feature type="compositionally biased region" description="Polar residues" evidence="2">
    <location>
        <begin position="397"/>
        <end position="410"/>
    </location>
</feature>
<dbReference type="Pfam" id="PF23379">
    <property type="entry name" value="DUF7096"/>
    <property type="match status" value="1"/>
</dbReference>
<evidence type="ECO:0000256" key="1">
    <source>
        <dbReference type="SAM" id="Coils"/>
    </source>
</evidence>
<comment type="caution">
    <text evidence="6">The sequence shown here is derived from an EMBL/GenBank/DDBJ whole genome shotgun (WGS) entry which is preliminary data.</text>
</comment>
<dbReference type="InterPro" id="IPR055522">
    <property type="entry name" value="DUF7096"/>
</dbReference>
<dbReference type="EMBL" id="REFZ01000024">
    <property type="protein sequence ID" value="RQG96704.1"/>
    <property type="molecule type" value="Genomic_DNA"/>
</dbReference>
<dbReference type="AlphaFoldDB" id="A0A3N6M7S3"/>
<feature type="domain" description="DUF7096" evidence="5">
    <location>
        <begin position="45"/>
        <end position="253"/>
    </location>
</feature>
<evidence type="ECO:0000313" key="7">
    <source>
        <dbReference type="Proteomes" id="UP000281431"/>
    </source>
</evidence>
<evidence type="ECO:0000259" key="4">
    <source>
        <dbReference type="Pfam" id="PF23375"/>
    </source>
</evidence>